<gene>
    <name evidence="1" type="ORF">JYT35_00980</name>
</gene>
<sequence>MNPKFPHGLWPTDLSAAMVAEAGVRIGSAVVLGQHTYWWEGRPAEEGRGVVVCHDGNTARDLTPSNSNVRSRVHEYDGGSWTVLASGAVAFVEAIGQHIKIVDTDDSEHQL</sequence>
<protein>
    <submittedName>
        <fullName evidence="1">Uncharacterized protein</fullName>
    </submittedName>
</protein>
<accession>A0ABS3AQR3</accession>
<keyword evidence="2" id="KW-1185">Reference proteome</keyword>
<comment type="caution">
    <text evidence="1">The sequence shown here is derived from an EMBL/GenBank/DDBJ whole genome shotgun (WGS) entry which is preliminary data.</text>
</comment>
<organism evidence="1 2">
    <name type="scientific">Acidimicrobium ferrooxidans</name>
    <dbReference type="NCBI Taxonomy" id="53635"/>
    <lineage>
        <taxon>Bacteria</taxon>
        <taxon>Bacillati</taxon>
        <taxon>Actinomycetota</taxon>
        <taxon>Acidimicrobiia</taxon>
        <taxon>Acidimicrobiales</taxon>
        <taxon>Acidimicrobiaceae</taxon>
        <taxon>Acidimicrobium</taxon>
    </lineage>
</organism>
<evidence type="ECO:0000313" key="1">
    <source>
        <dbReference type="EMBL" id="MBN4059672.1"/>
    </source>
</evidence>
<feature type="non-terminal residue" evidence="1">
    <location>
        <position position="111"/>
    </location>
</feature>
<dbReference type="EMBL" id="JAFIUH010000015">
    <property type="protein sequence ID" value="MBN4059672.1"/>
    <property type="molecule type" value="Genomic_DNA"/>
</dbReference>
<evidence type="ECO:0000313" key="2">
    <source>
        <dbReference type="Proteomes" id="UP000724964"/>
    </source>
</evidence>
<proteinExistence type="predicted"/>
<dbReference type="Proteomes" id="UP000724964">
    <property type="component" value="Unassembled WGS sequence"/>
</dbReference>
<reference evidence="1" key="1">
    <citation type="submission" date="2021-02" db="EMBL/GenBank/DDBJ databases">
        <title>Activity-based single-cell genomes from oceanic crustal fluid captures similar information to metagenomic and metatranscriptomic surveys with orders of magnitude less sampling.</title>
        <authorList>
            <person name="D'Angelo T.S."/>
            <person name="Orcutt B.N."/>
        </authorList>
    </citation>
    <scope>NUCLEOTIDE SEQUENCE [LARGE SCALE GENOMIC DNA]</scope>
    <source>
        <strain evidence="1">AH-315-J10</strain>
    </source>
</reference>
<name>A0ABS3AQR3_9ACTN</name>